<dbReference type="KEGG" id="bsed:DN745_09080"/>
<evidence type="ECO:0000313" key="2">
    <source>
        <dbReference type="EMBL" id="AWV89483.1"/>
    </source>
</evidence>
<dbReference type="OrthoDB" id="9790543at2"/>
<protein>
    <recommendedName>
        <fullName evidence="4">Peptidase C51 domain-containing protein</fullName>
    </recommendedName>
</protein>
<dbReference type="Proteomes" id="UP000249799">
    <property type="component" value="Chromosome"/>
</dbReference>
<evidence type="ECO:0000313" key="3">
    <source>
        <dbReference type="Proteomes" id="UP000249799"/>
    </source>
</evidence>
<proteinExistence type="predicted"/>
<reference evidence="2 3" key="1">
    <citation type="submission" date="2018-06" db="EMBL/GenBank/DDBJ databases">
        <title>Lujinxingia sediminis gen. nov. sp. nov., a new facultative anaerobic member of the class Deltaproteobacteria, and proposal of Lujinxingaceae fam. nov.</title>
        <authorList>
            <person name="Guo L.-Y."/>
            <person name="Li C.-M."/>
            <person name="Wang S."/>
            <person name="Du Z.-J."/>
        </authorList>
    </citation>
    <scope>NUCLEOTIDE SEQUENCE [LARGE SCALE GENOMIC DNA]</scope>
    <source>
        <strain evidence="2 3">FA350</strain>
    </source>
</reference>
<dbReference type="AlphaFoldDB" id="A0A2Z4FKJ4"/>
<sequence length="210" mass="22766">MPPLISQKRQHPTQKGAPAPDEESARSAPQPAPETRPAQPRSGAAADAADYIWSVYALNGVAFPADSRRSLPALFRACKDRGEIDHSTAPAIGDIVFFHNSVDSNQDGRNNDWYTHAGIVESHADNGSVTLLSYRGDKVDRLIMSLESPDASMDRHGGKLNSQLRAPADDDAPFTQYLAGQLFAGTCSALGERAQFVIVDNWEPGMHLEK</sequence>
<evidence type="ECO:0000256" key="1">
    <source>
        <dbReference type="SAM" id="MobiDB-lite"/>
    </source>
</evidence>
<dbReference type="EMBL" id="CP030032">
    <property type="protein sequence ID" value="AWV89483.1"/>
    <property type="molecule type" value="Genomic_DNA"/>
</dbReference>
<gene>
    <name evidence="2" type="ORF">DN745_09080</name>
</gene>
<accession>A0A2Z4FKJ4</accession>
<evidence type="ECO:0008006" key="4">
    <source>
        <dbReference type="Google" id="ProtNLM"/>
    </source>
</evidence>
<feature type="region of interest" description="Disordered" evidence="1">
    <location>
        <begin position="1"/>
        <end position="43"/>
    </location>
</feature>
<keyword evidence="3" id="KW-1185">Reference proteome</keyword>
<organism evidence="2 3">
    <name type="scientific">Bradymonas sediminis</name>
    <dbReference type="NCBI Taxonomy" id="1548548"/>
    <lineage>
        <taxon>Bacteria</taxon>
        <taxon>Deltaproteobacteria</taxon>
        <taxon>Bradymonadales</taxon>
        <taxon>Bradymonadaceae</taxon>
        <taxon>Bradymonas</taxon>
    </lineage>
</organism>
<name>A0A2Z4FKJ4_9DELT</name>